<accession>A0A3N2PQ28</accession>
<dbReference type="EMBL" id="ML119059">
    <property type="protein sequence ID" value="ROT36607.1"/>
    <property type="molecule type" value="Genomic_DNA"/>
</dbReference>
<keyword evidence="2" id="KW-1185">Reference proteome</keyword>
<organism evidence="1 2">
    <name type="scientific">Sodiomyces alkalinus (strain CBS 110278 / VKM F-3762 / F11)</name>
    <name type="common">Alkaliphilic filamentous fungus</name>
    <dbReference type="NCBI Taxonomy" id="1314773"/>
    <lineage>
        <taxon>Eukaryota</taxon>
        <taxon>Fungi</taxon>
        <taxon>Dikarya</taxon>
        <taxon>Ascomycota</taxon>
        <taxon>Pezizomycotina</taxon>
        <taxon>Sordariomycetes</taxon>
        <taxon>Hypocreomycetidae</taxon>
        <taxon>Glomerellales</taxon>
        <taxon>Plectosphaerellaceae</taxon>
        <taxon>Sodiomyces</taxon>
    </lineage>
</organism>
<evidence type="ECO:0000313" key="1">
    <source>
        <dbReference type="EMBL" id="ROT36607.1"/>
    </source>
</evidence>
<proteinExistence type="predicted"/>
<sequence length="101" mass="11075">MSWPKSLLVIGHFGLGPRNSALVSSLFVRTTGLVNAQSIRKYQLRNTMRANVTTTNFCQYDLLHYESGAVRTPALNAELAFGATGPFSSSDQSHKNGERSK</sequence>
<reference evidence="1 2" key="1">
    <citation type="journal article" date="2018" name="Mol. Ecol.">
        <title>The obligate alkalophilic soda-lake fungus Sodiomyces alkalinus has shifted to a protein diet.</title>
        <authorList>
            <person name="Grum-Grzhimaylo A.A."/>
            <person name="Falkoski D.L."/>
            <person name="van den Heuvel J."/>
            <person name="Valero-Jimenez C.A."/>
            <person name="Min B."/>
            <person name="Choi I.G."/>
            <person name="Lipzen A."/>
            <person name="Daum C.G."/>
            <person name="Aanen D.K."/>
            <person name="Tsang A."/>
            <person name="Henrissat B."/>
            <person name="Bilanenko E.N."/>
            <person name="de Vries R.P."/>
            <person name="van Kan J.A.L."/>
            <person name="Grigoriev I.V."/>
            <person name="Debets A.J.M."/>
        </authorList>
    </citation>
    <scope>NUCLEOTIDE SEQUENCE [LARGE SCALE GENOMIC DNA]</scope>
    <source>
        <strain evidence="1 2">F11</strain>
    </source>
</reference>
<dbReference type="AlphaFoldDB" id="A0A3N2PQ28"/>
<dbReference type="Proteomes" id="UP000272025">
    <property type="component" value="Unassembled WGS sequence"/>
</dbReference>
<evidence type="ECO:0000313" key="2">
    <source>
        <dbReference type="Proteomes" id="UP000272025"/>
    </source>
</evidence>
<gene>
    <name evidence="1" type="ORF">SODALDRAFT_362426</name>
</gene>
<dbReference type="GeneID" id="39582939"/>
<protein>
    <submittedName>
        <fullName evidence="1">Uncharacterized protein</fullName>
    </submittedName>
</protein>
<dbReference type="RefSeq" id="XP_028464413.1">
    <property type="nucleotide sequence ID" value="XM_028614461.1"/>
</dbReference>
<name>A0A3N2PQ28_SODAK</name>